<dbReference type="OrthoDB" id="6007484at2"/>
<dbReference type="InterPro" id="IPR009097">
    <property type="entry name" value="Cyclic_Pdiesterase"/>
</dbReference>
<evidence type="ECO:0000313" key="2">
    <source>
        <dbReference type="Proteomes" id="UP000308149"/>
    </source>
</evidence>
<dbReference type="KEGG" id="thes:FHQ07_07135"/>
<evidence type="ECO:0008006" key="3">
    <source>
        <dbReference type="Google" id="ProtNLM"/>
    </source>
</evidence>
<sequence length="191" mass="21583">MSETRLFFAAMPPPDVVAAIREVVHTHGLEQWLGRRLFAPENWHQSLSERKRDATRADMALLRAVGERIRAHAFTLQYNRIDSSLTPAGKHYLSLRAKGKPKAFEAINQALQRELLAADYPDMATGVTAHTTLSYDAPSLIDKIDIAPSIDWTINELLLVLGNGNPYHYDIIDRWPLLPERDPIVTQTSLF</sequence>
<accession>A0A5B7ZQE3</accession>
<organism evidence="1 2">
    <name type="scientific">Thermomonas aquatica</name>
    <dbReference type="NCBI Taxonomy" id="2202149"/>
    <lineage>
        <taxon>Bacteria</taxon>
        <taxon>Pseudomonadati</taxon>
        <taxon>Pseudomonadota</taxon>
        <taxon>Gammaproteobacteria</taxon>
        <taxon>Lysobacterales</taxon>
        <taxon>Lysobacteraceae</taxon>
        <taxon>Thermomonas</taxon>
    </lineage>
</organism>
<evidence type="ECO:0000313" key="1">
    <source>
        <dbReference type="EMBL" id="QDA57107.1"/>
    </source>
</evidence>
<dbReference type="RefSeq" id="WP_139716159.1">
    <property type="nucleotide sequence ID" value="NZ_CP040871.1"/>
</dbReference>
<dbReference type="Proteomes" id="UP000308149">
    <property type="component" value="Chromosome"/>
</dbReference>
<dbReference type="SUPFAM" id="SSF55144">
    <property type="entry name" value="LigT-like"/>
    <property type="match status" value="1"/>
</dbReference>
<reference evidence="1 2" key="1">
    <citation type="submission" date="2019-06" db="EMBL/GenBank/DDBJ databases">
        <title>Thermomonas aquatica sp. nov., isolated from an industrial wastewater treatment plant.</title>
        <authorList>
            <person name="Jeon J.H."/>
            <person name="Park D.-S."/>
        </authorList>
    </citation>
    <scope>NUCLEOTIDE SEQUENCE [LARGE SCALE GENOMIC DNA]</scope>
    <source>
        <strain evidence="1 2">SY21</strain>
    </source>
</reference>
<dbReference type="AlphaFoldDB" id="A0A5B7ZQE3"/>
<protein>
    <recommendedName>
        <fullName evidence="3">2'-5' RNA ligase</fullName>
    </recommendedName>
</protein>
<dbReference type="Gene3D" id="3.90.1140.10">
    <property type="entry name" value="Cyclic phosphodiesterase"/>
    <property type="match status" value="1"/>
</dbReference>
<gene>
    <name evidence="1" type="ORF">FHQ07_07135</name>
</gene>
<keyword evidence="2" id="KW-1185">Reference proteome</keyword>
<proteinExistence type="predicted"/>
<dbReference type="EMBL" id="CP040871">
    <property type="protein sequence ID" value="QDA57107.1"/>
    <property type="molecule type" value="Genomic_DNA"/>
</dbReference>
<name>A0A5B7ZQE3_9GAMM</name>